<dbReference type="SUPFAM" id="SSF48452">
    <property type="entry name" value="TPR-like"/>
    <property type="match status" value="1"/>
</dbReference>
<dbReference type="Proteomes" id="UP000016600">
    <property type="component" value="Unassembled WGS sequence"/>
</dbReference>
<accession>U2MEH2</accession>
<organism evidence="9 10">
    <name type="scientific">Hoylesella pleuritidis F0068</name>
    <dbReference type="NCBI Taxonomy" id="1081904"/>
    <lineage>
        <taxon>Bacteria</taxon>
        <taxon>Pseudomonadati</taxon>
        <taxon>Bacteroidota</taxon>
        <taxon>Bacteroidia</taxon>
        <taxon>Bacteroidales</taxon>
        <taxon>Prevotellaceae</taxon>
        <taxon>Hoylesella</taxon>
    </lineage>
</organism>
<keyword evidence="5" id="KW-0998">Cell outer membrane</keyword>
<comment type="subcellular location">
    <subcellularLocation>
        <location evidence="1">Cell outer membrane</location>
    </subcellularLocation>
</comment>
<dbReference type="PROSITE" id="PS51257">
    <property type="entry name" value="PROKAR_LIPOPROTEIN"/>
    <property type="match status" value="1"/>
</dbReference>
<name>U2MEH2_9BACT</name>
<reference evidence="9 10" key="1">
    <citation type="submission" date="2013-08" db="EMBL/GenBank/DDBJ databases">
        <authorList>
            <person name="Durkin A.S."/>
            <person name="Haft D.R."/>
            <person name="McCorrison J."/>
            <person name="Torralba M."/>
            <person name="Gillis M."/>
            <person name="Haft D.H."/>
            <person name="Methe B."/>
            <person name="Sutton G."/>
            <person name="Nelson K.E."/>
        </authorList>
    </citation>
    <scope>NUCLEOTIDE SEQUENCE [LARGE SCALE GENOMIC DNA]</scope>
    <source>
        <strain evidence="9 10">F0068</strain>
    </source>
</reference>
<dbReference type="Gene3D" id="1.25.40.390">
    <property type="match status" value="1"/>
</dbReference>
<evidence type="ECO:0000256" key="6">
    <source>
        <dbReference type="SAM" id="SignalP"/>
    </source>
</evidence>
<dbReference type="AlphaFoldDB" id="U2MEH2"/>
<comment type="caution">
    <text evidence="9">The sequence shown here is derived from an EMBL/GenBank/DDBJ whole genome shotgun (WGS) entry which is preliminary data.</text>
</comment>
<keyword evidence="10" id="KW-1185">Reference proteome</keyword>
<dbReference type="InterPro" id="IPR012944">
    <property type="entry name" value="SusD_RagB_dom"/>
</dbReference>
<dbReference type="EMBL" id="AWET01000040">
    <property type="protein sequence ID" value="ERK00045.1"/>
    <property type="molecule type" value="Genomic_DNA"/>
</dbReference>
<feature type="domain" description="RagB/SusD" evidence="7">
    <location>
        <begin position="339"/>
        <end position="669"/>
    </location>
</feature>
<evidence type="ECO:0000256" key="4">
    <source>
        <dbReference type="ARBA" id="ARBA00023136"/>
    </source>
</evidence>
<evidence type="ECO:0000259" key="7">
    <source>
        <dbReference type="Pfam" id="PF07980"/>
    </source>
</evidence>
<sequence>MKIKIKNIGVCAIMAVAGLSATSCNDLLDLKPISQITPSDYYKSADQLAAYLNSYYANYLSNPYTGMFHTATYNDGMAQSDVNTDIFVQGGGSTTLFADNHWEVSSGKVLQDYFGGVRVYNFLINKINKSVENKTLANDAAVKNYLGEAYFFRALCYFRLLVRFGDMPIVKEVLPDENNTIVANSIRSPRNEVARFILSDLDLAIQNLYDRSTFNGQRVNKQVAQLFKSRVALFEATFEKYHKGSGRVPGDTNWPGAKMSYNQGKTFNIDAEVKFFLQEAMASAKAVGDKAELTTNNHTIQPKVGTITGWNPYFELFSQPSLANVPEVLLWRQYSSALSISHDATYRTKTGCNDGFTRVFTESFLMKNGLPIYAAGSAYAGDKTIDAVKKDRDERLQLFVWGESSLLESAPNAPRRGAVYSEPDSVQNHITNSEAQLRCISGYQPRKYYTYDYNQTMNDELKGTNACPIFRTAEALLNYIEACYELNGSLDATAQGYWQSLRERAGVSTNYQATIDATDLSKEGDFGVYSGTTAVSKMLYNIRRERMNELFSEGLRFQDLIRWRSFDRMITTKWIPEGVNFWEAMYKTYIDKKGNEPKSDGSAEALVSSRTLGKYLRPYSRSMQVSNELKDGYKWHEAYYLNPIGIGDLQTASPDRSTANSNLYQNPYWPVVAGGHAEK</sequence>
<dbReference type="RefSeq" id="WP_021584395.1">
    <property type="nucleotide sequence ID" value="NZ_AWET01000040.1"/>
</dbReference>
<protein>
    <submittedName>
        <fullName evidence="9">Starch-binding protein, SusD-like family</fullName>
    </submittedName>
</protein>
<feature type="chain" id="PRO_5004630907" evidence="6">
    <location>
        <begin position="22"/>
        <end position="679"/>
    </location>
</feature>
<dbReference type="InterPro" id="IPR011990">
    <property type="entry name" value="TPR-like_helical_dom_sf"/>
</dbReference>
<keyword evidence="3 6" id="KW-0732">Signal</keyword>
<dbReference type="Pfam" id="PF14322">
    <property type="entry name" value="SusD-like_3"/>
    <property type="match status" value="1"/>
</dbReference>
<evidence type="ECO:0000256" key="3">
    <source>
        <dbReference type="ARBA" id="ARBA00022729"/>
    </source>
</evidence>
<evidence type="ECO:0000259" key="8">
    <source>
        <dbReference type="Pfam" id="PF14322"/>
    </source>
</evidence>
<evidence type="ECO:0000256" key="1">
    <source>
        <dbReference type="ARBA" id="ARBA00004442"/>
    </source>
</evidence>
<evidence type="ECO:0000313" key="9">
    <source>
        <dbReference type="EMBL" id="ERK00045.1"/>
    </source>
</evidence>
<dbReference type="InterPro" id="IPR033985">
    <property type="entry name" value="SusD-like_N"/>
</dbReference>
<feature type="domain" description="SusD-like N-terminal" evidence="8">
    <location>
        <begin position="28"/>
        <end position="233"/>
    </location>
</feature>
<dbReference type="GO" id="GO:0009279">
    <property type="term" value="C:cell outer membrane"/>
    <property type="evidence" value="ECO:0007669"/>
    <property type="project" value="UniProtKB-SubCell"/>
</dbReference>
<comment type="similarity">
    <text evidence="2">Belongs to the SusD family.</text>
</comment>
<keyword evidence="4" id="KW-0472">Membrane</keyword>
<evidence type="ECO:0000256" key="5">
    <source>
        <dbReference type="ARBA" id="ARBA00023237"/>
    </source>
</evidence>
<evidence type="ECO:0000256" key="2">
    <source>
        <dbReference type="ARBA" id="ARBA00006275"/>
    </source>
</evidence>
<proteinExistence type="inferred from homology"/>
<dbReference type="Pfam" id="PF07980">
    <property type="entry name" value="SusD_RagB"/>
    <property type="match status" value="1"/>
</dbReference>
<gene>
    <name evidence="9" type="ORF">HMPREF1218_1607</name>
</gene>
<evidence type="ECO:0000313" key="10">
    <source>
        <dbReference type="Proteomes" id="UP000016600"/>
    </source>
</evidence>
<feature type="signal peptide" evidence="6">
    <location>
        <begin position="1"/>
        <end position="21"/>
    </location>
</feature>
<dbReference type="PATRIC" id="fig|1081904.3.peg.1830"/>